<dbReference type="PROSITE" id="PS50850">
    <property type="entry name" value="MFS"/>
    <property type="match status" value="1"/>
</dbReference>
<dbReference type="InterPro" id="IPR011701">
    <property type="entry name" value="MFS"/>
</dbReference>
<comment type="subcellular location">
    <subcellularLocation>
        <location evidence="1">Membrane</location>
        <topology evidence="1">Multi-pass membrane protein</topology>
    </subcellularLocation>
</comment>
<feature type="compositionally biased region" description="Polar residues" evidence="6">
    <location>
        <begin position="20"/>
        <end position="33"/>
    </location>
</feature>
<evidence type="ECO:0000259" key="8">
    <source>
        <dbReference type="PROSITE" id="PS50850"/>
    </source>
</evidence>
<dbReference type="InterPro" id="IPR036259">
    <property type="entry name" value="MFS_trans_sf"/>
</dbReference>
<dbReference type="PANTHER" id="PTHR23502">
    <property type="entry name" value="MAJOR FACILITATOR SUPERFAMILY"/>
    <property type="match status" value="1"/>
</dbReference>
<comment type="caution">
    <text evidence="9">The sequence shown here is derived from an EMBL/GenBank/DDBJ whole genome shotgun (WGS) entry which is preliminary data.</text>
</comment>
<keyword evidence="3 7" id="KW-0812">Transmembrane</keyword>
<evidence type="ECO:0000256" key="4">
    <source>
        <dbReference type="ARBA" id="ARBA00022989"/>
    </source>
</evidence>
<feature type="transmembrane region" description="Helical" evidence="7">
    <location>
        <begin position="453"/>
        <end position="475"/>
    </location>
</feature>
<keyword evidence="5 7" id="KW-0472">Membrane</keyword>
<feature type="transmembrane region" description="Helical" evidence="7">
    <location>
        <begin position="206"/>
        <end position="228"/>
    </location>
</feature>
<feature type="transmembrane region" description="Helical" evidence="7">
    <location>
        <begin position="234"/>
        <end position="254"/>
    </location>
</feature>
<dbReference type="InterPro" id="IPR020846">
    <property type="entry name" value="MFS_dom"/>
</dbReference>
<feature type="transmembrane region" description="Helical" evidence="7">
    <location>
        <begin position="348"/>
        <end position="371"/>
    </location>
</feature>
<accession>A0AAJ0D771</accession>
<dbReference type="EMBL" id="JAWDJX010000057">
    <property type="protein sequence ID" value="KAK3047772.1"/>
    <property type="molecule type" value="Genomic_DNA"/>
</dbReference>
<evidence type="ECO:0000256" key="6">
    <source>
        <dbReference type="SAM" id="MobiDB-lite"/>
    </source>
</evidence>
<evidence type="ECO:0000313" key="10">
    <source>
        <dbReference type="Proteomes" id="UP001271007"/>
    </source>
</evidence>
<feature type="transmembrane region" description="Helical" evidence="7">
    <location>
        <begin position="391"/>
        <end position="411"/>
    </location>
</feature>
<feature type="transmembrane region" description="Helical" evidence="7">
    <location>
        <begin position="173"/>
        <end position="194"/>
    </location>
</feature>
<feature type="transmembrane region" description="Helical" evidence="7">
    <location>
        <begin position="143"/>
        <end position="161"/>
    </location>
</feature>
<dbReference type="GO" id="GO:0022857">
    <property type="term" value="F:transmembrane transporter activity"/>
    <property type="evidence" value="ECO:0007669"/>
    <property type="project" value="InterPro"/>
</dbReference>
<dbReference type="AlphaFoldDB" id="A0AAJ0D771"/>
<name>A0AAJ0D771_9PEZI</name>
<evidence type="ECO:0000256" key="5">
    <source>
        <dbReference type="ARBA" id="ARBA00023136"/>
    </source>
</evidence>
<dbReference type="FunFam" id="1.20.1250.20:FF:000082">
    <property type="entry name" value="MFS multidrug transporter, putative"/>
    <property type="match status" value="1"/>
</dbReference>
<comment type="similarity">
    <text evidence="2">Belongs to the major facilitator superfamily.</text>
</comment>
<proteinExistence type="inferred from homology"/>
<dbReference type="Pfam" id="PF07690">
    <property type="entry name" value="MFS_1"/>
    <property type="match status" value="1"/>
</dbReference>
<feature type="region of interest" description="Disordered" evidence="6">
    <location>
        <begin position="1"/>
        <end position="57"/>
    </location>
</feature>
<protein>
    <recommendedName>
        <fullName evidence="8">Major facilitator superfamily (MFS) profile domain-containing protein</fullName>
    </recommendedName>
</protein>
<evidence type="ECO:0000256" key="1">
    <source>
        <dbReference type="ARBA" id="ARBA00004141"/>
    </source>
</evidence>
<gene>
    <name evidence="9" type="ORF">LTR09_010887</name>
</gene>
<dbReference type="PANTHER" id="PTHR23502:SF52">
    <property type="entry name" value="MULTIDRUG TRANSPORTER, PUTATIVE (AFU_ORTHOLOGUE AFUA_2G17730)-RELATED"/>
    <property type="match status" value="1"/>
</dbReference>
<dbReference type="Gene3D" id="1.20.1250.20">
    <property type="entry name" value="MFS general substrate transporter like domains"/>
    <property type="match status" value="1"/>
</dbReference>
<feature type="transmembrane region" description="Helical" evidence="7">
    <location>
        <begin position="73"/>
        <end position="95"/>
    </location>
</feature>
<evidence type="ECO:0000313" key="9">
    <source>
        <dbReference type="EMBL" id="KAK3047772.1"/>
    </source>
</evidence>
<feature type="transmembrane region" description="Helical" evidence="7">
    <location>
        <begin position="417"/>
        <end position="441"/>
    </location>
</feature>
<keyword evidence="4 7" id="KW-1133">Transmembrane helix</keyword>
<evidence type="ECO:0000256" key="7">
    <source>
        <dbReference type="SAM" id="Phobius"/>
    </source>
</evidence>
<evidence type="ECO:0000256" key="3">
    <source>
        <dbReference type="ARBA" id="ARBA00022692"/>
    </source>
</evidence>
<feature type="transmembrane region" description="Helical" evidence="7">
    <location>
        <begin position="115"/>
        <end position="136"/>
    </location>
</feature>
<keyword evidence="10" id="KW-1185">Reference proteome</keyword>
<reference evidence="9" key="1">
    <citation type="submission" date="2023-04" db="EMBL/GenBank/DDBJ databases">
        <title>Black Yeasts Isolated from many extreme environments.</title>
        <authorList>
            <person name="Coleine C."/>
            <person name="Stajich J.E."/>
            <person name="Selbmann L."/>
        </authorList>
    </citation>
    <scope>NUCLEOTIDE SEQUENCE</scope>
    <source>
        <strain evidence="9">CCFEE 5312</strain>
    </source>
</reference>
<dbReference type="GO" id="GO:0005886">
    <property type="term" value="C:plasma membrane"/>
    <property type="evidence" value="ECO:0007669"/>
    <property type="project" value="TreeGrafter"/>
</dbReference>
<feature type="transmembrane region" description="Helical" evidence="7">
    <location>
        <begin position="309"/>
        <end position="328"/>
    </location>
</feature>
<dbReference type="Proteomes" id="UP001271007">
    <property type="component" value="Unassembled WGS sequence"/>
</dbReference>
<feature type="transmembrane region" description="Helical" evidence="7">
    <location>
        <begin position="487"/>
        <end position="508"/>
    </location>
</feature>
<organism evidence="9 10">
    <name type="scientific">Extremus antarcticus</name>
    <dbReference type="NCBI Taxonomy" id="702011"/>
    <lineage>
        <taxon>Eukaryota</taxon>
        <taxon>Fungi</taxon>
        <taxon>Dikarya</taxon>
        <taxon>Ascomycota</taxon>
        <taxon>Pezizomycotina</taxon>
        <taxon>Dothideomycetes</taxon>
        <taxon>Dothideomycetidae</taxon>
        <taxon>Mycosphaerellales</taxon>
        <taxon>Extremaceae</taxon>
        <taxon>Extremus</taxon>
    </lineage>
</organism>
<evidence type="ECO:0000256" key="2">
    <source>
        <dbReference type="ARBA" id="ARBA00008335"/>
    </source>
</evidence>
<sequence length="533" mass="58703">MTTPIPLSSELPPGDERSRPATTGDTSPFSTASSEEKASPTPTPKQDGDVEVLEWDDPNDPANPVNFSKTRKWVITLSCLLGTLLIPLNGTSITVAHEQLDRVFNINESVFPHSYWIVTSWSVGGAVFILVGLPLLEDLGVRLGYMIFYLFFLLMIIPQALAPNFATLVITRFFSGGCVTLLANTAVSIIPDIWVGDKARSVPVSLYILCYLMGSTLGPPLFAPVVQFLSTWRWIFYIQLIIYGTFLPFFYFTIRETRADVILRRRAKNLRRTTGRSIYTRAELNQTSLISTLASSVYRPIYLLATEPVLIACTFWSAFSFGTVFLFTQSTEQVYIGLYGWNVWSTGYIQIAIVIGEVLGWFASFYGTHLYFASEPRNTETPGVPIPEARLYVSIFGSFVGITGGMFVYAWTAYPQIHWIAPTIGLGMVGFGIQTVVSALADYVVDIYAGSGYAASAVCSIAAGENLVAGFLPLAAQGMYTTLGFQWASSLLAFVALILSFAPVMFVWEGRWFRERSPFMRVGGQANASGVVS</sequence>
<feature type="domain" description="Major facilitator superfamily (MFS) profile" evidence="8">
    <location>
        <begin position="75"/>
        <end position="511"/>
    </location>
</feature>
<dbReference type="SUPFAM" id="SSF103473">
    <property type="entry name" value="MFS general substrate transporter"/>
    <property type="match status" value="1"/>
</dbReference>